<evidence type="ECO:0000256" key="1">
    <source>
        <dbReference type="SAM" id="MobiDB-lite"/>
    </source>
</evidence>
<sequence>MASSSCSNHPSLLSLHLSKAGIRRSSLPAVFEDSDDDNKSHASNNMLRRQPTEQDDQHEEVNDAAEASSAASSVASSVASSSSPLPSPQIADEPHLSFIISKPVPTKPSAVASTSADVACSAPNAASTKLPTNLTLSASLPCVKESTGEAEQDASERNASKDSSKSSKNSKPPSVWCHRLHSDSDELESQLRKTEPNMLYNLLRSFSVSSMPALSTSASTSTTSAPCTPVNVSQRRKSSLGSLPIPLSSSTLTLPHTTFAPIKLISDTLTTPTKPALAHSTTKSPQSVLVDTTNVTAQMIKYDAAVERKRMRMSQQSSKQKPLWRRLSHFLHSSNDDHAIDSAERLNWEIQQEVRYPDTLHARLRNVKARWSLSIADARSEGRAQAESLLREARSVYRSSVDGDSTTSNANVTASASMQLFAKSGKQPRCDHCFKLHYGGPYECELNKQIRATRAHEREKRRLKSWIELHLTALRLNVGSWDTIDCPHPLAHIKNFEYGADLCNSSHMSTKSWLDIQGDTDRERNESLAESKEFHFCLKYLTEYHTKLQQKQFSVSTTRPRSSI</sequence>
<name>A0A4T0FQD1_9BASI</name>
<feature type="compositionally biased region" description="Basic and acidic residues" evidence="1">
    <location>
        <begin position="154"/>
        <end position="165"/>
    </location>
</feature>
<keyword evidence="3" id="KW-1185">Reference proteome</keyword>
<feature type="region of interest" description="Disordered" evidence="1">
    <location>
        <begin position="147"/>
        <end position="181"/>
    </location>
</feature>
<dbReference type="EMBL" id="SPNW01000015">
    <property type="protein sequence ID" value="TIA90947.1"/>
    <property type="molecule type" value="Genomic_DNA"/>
</dbReference>
<evidence type="ECO:0000313" key="2">
    <source>
        <dbReference type="EMBL" id="TIA90947.1"/>
    </source>
</evidence>
<gene>
    <name evidence="2" type="ORF">E3P99_01345</name>
</gene>
<proteinExistence type="predicted"/>
<evidence type="ECO:0000313" key="3">
    <source>
        <dbReference type="Proteomes" id="UP000310189"/>
    </source>
</evidence>
<reference evidence="2 3" key="1">
    <citation type="submission" date="2019-03" db="EMBL/GenBank/DDBJ databases">
        <title>Sequencing 23 genomes of Wallemia ichthyophaga.</title>
        <authorList>
            <person name="Gostincar C."/>
        </authorList>
    </citation>
    <scope>NUCLEOTIDE SEQUENCE [LARGE SCALE GENOMIC DNA]</scope>
    <source>
        <strain evidence="2 3">EXF-5753</strain>
    </source>
</reference>
<organism evidence="2 3">
    <name type="scientific">Wallemia hederae</name>
    <dbReference type="NCBI Taxonomy" id="1540922"/>
    <lineage>
        <taxon>Eukaryota</taxon>
        <taxon>Fungi</taxon>
        <taxon>Dikarya</taxon>
        <taxon>Basidiomycota</taxon>
        <taxon>Wallemiomycotina</taxon>
        <taxon>Wallemiomycetes</taxon>
        <taxon>Wallemiales</taxon>
        <taxon>Wallemiaceae</taxon>
        <taxon>Wallemia</taxon>
    </lineage>
</organism>
<dbReference type="OrthoDB" id="10505072at2759"/>
<dbReference type="Proteomes" id="UP000310189">
    <property type="component" value="Unassembled WGS sequence"/>
</dbReference>
<feature type="region of interest" description="Disordered" evidence="1">
    <location>
        <begin position="28"/>
        <end position="90"/>
    </location>
</feature>
<protein>
    <submittedName>
        <fullName evidence="2">Uncharacterized protein</fullName>
    </submittedName>
</protein>
<accession>A0A4T0FQD1</accession>
<dbReference type="AlphaFoldDB" id="A0A4T0FQD1"/>
<feature type="compositionally biased region" description="Low complexity" evidence="1">
    <location>
        <begin position="64"/>
        <end position="83"/>
    </location>
</feature>
<comment type="caution">
    <text evidence="2">The sequence shown here is derived from an EMBL/GenBank/DDBJ whole genome shotgun (WGS) entry which is preliminary data.</text>
</comment>